<dbReference type="Proteomes" id="UP001157161">
    <property type="component" value="Unassembled WGS sequence"/>
</dbReference>
<proteinExistence type="predicted"/>
<dbReference type="Gene3D" id="1.10.1040.50">
    <property type="match status" value="1"/>
</dbReference>
<organism evidence="2 3">
    <name type="scientific">Litorihabitans aurantiacus</name>
    <dbReference type="NCBI Taxonomy" id="1930061"/>
    <lineage>
        <taxon>Bacteria</taxon>
        <taxon>Bacillati</taxon>
        <taxon>Actinomycetota</taxon>
        <taxon>Actinomycetes</taxon>
        <taxon>Micrococcales</taxon>
        <taxon>Beutenbergiaceae</taxon>
        <taxon>Litorihabitans</taxon>
    </lineage>
</organism>
<reference evidence="2" key="1">
    <citation type="journal article" date="2014" name="Int. J. Syst. Evol. Microbiol.">
        <title>Complete genome sequence of Corynebacterium casei LMG S-19264T (=DSM 44701T), isolated from a smear-ripened cheese.</title>
        <authorList>
            <consortium name="US DOE Joint Genome Institute (JGI-PGF)"/>
            <person name="Walter F."/>
            <person name="Albersmeier A."/>
            <person name="Kalinowski J."/>
            <person name="Ruckert C."/>
        </authorList>
    </citation>
    <scope>NUCLEOTIDE SEQUENCE</scope>
    <source>
        <strain evidence="2">NBRC 112290</strain>
    </source>
</reference>
<evidence type="ECO:0000256" key="1">
    <source>
        <dbReference type="SAM" id="MobiDB-lite"/>
    </source>
</evidence>
<gene>
    <name evidence="2" type="ORF">GCM10025875_14120</name>
</gene>
<evidence type="ECO:0000313" key="2">
    <source>
        <dbReference type="EMBL" id="GMA31420.1"/>
    </source>
</evidence>
<feature type="region of interest" description="Disordered" evidence="1">
    <location>
        <begin position="74"/>
        <end position="99"/>
    </location>
</feature>
<feature type="compositionally biased region" description="Polar residues" evidence="1">
    <location>
        <begin position="74"/>
        <end position="93"/>
    </location>
</feature>
<protein>
    <recommendedName>
        <fullName evidence="4">3-hydroxyacyl-CoA dehydrogenase C-terminal domain-containing protein</fullName>
    </recommendedName>
</protein>
<name>A0AA38CTG4_9MICO</name>
<dbReference type="InterPro" id="IPR008927">
    <property type="entry name" value="6-PGluconate_DH-like_C_sf"/>
</dbReference>
<accession>A0AA38CTG4</accession>
<keyword evidence="3" id="KW-1185">Reference proteome</keyword>
<reference evidence="2" key="2">
    <citation type="submission" date="2023-02" db="EMBL/GenBank/DDBJ databases">
        <authorList>
            <person name="Sun Q."/>
            <person name="Mori K."/>
        </authorList>
    </citation>
    <scope>NUCLEOTIDE SEQUENCE</scope>
    <source>
        <strain evidence="2">NBRC 112290</strain>
    </source>
</reference>
<evidence type="ECO:0008006" key="4">
    <source>
        <dbReference type="Google" id="ProtNLM"/>
    </source>
</evidence>
<sequence>MLPQVQEVFDAARTGAGDAPLDEAGVLDDVLTALTREIRLMLDEGVVETASQIDTAMILGAGWPFHLGGSRRTWTARATPSASRVPGSTSAGSPASRRD</sequence>
<dbReference type="EMBL" id="BSUM01000001">
    <property type="protein sequence ID" value="GMA31420.1"/>
    <property type="molecule type" value="Genomic_DNA"/>
</dbReference>
<evidence type="ECO:0000313" key="3">
    <source>
        <dbReference type="Proteomes" id="UP001157161"/>
    </source>
</evidence>
<comment type="caution">
    <text evidence="2">The sequence shown here is derived from an EMBL/GenBank/DDBJ whole genome shotgun (WGS) entry which is preliminary data.</text>
</comment>
<dbReference type="SUPFAM" id="SSF48179">
    <property type="entry name" value="6-phosphogluconate dehydrogenase C-terminal domain-like"/>
    <property type="match status" value="1"/>
</dbReference>
<dbReference type="AlphaFoldDB" id="A0AA38CTG4"/>